<feature type="domain" description="TPM" evidence="4">
    <location>
        <begin position="42"/>
        <end position="156"/>
    </location>
</feature>
<keyword evidence="2" id="KW-0472">Membrane</keyword>
<feature type="signal peptide" evidence="3">
    <location>
        <begin position="1"/>
        <end position="29"/>
    </location>
</feature>
<feature type="compositionally biased region" description="Gly residues" evidence="1">
    <location>
        <begin position="694"/>
        <end position="707"/>
    </location>
</feature>
<reference evidence="5 6" key="1">
    <citation type="submission" date="2016-11" db="EMBL/GenBank/DDBJ databases">
        <authorList>
            <person name="Jaros S."/>
            <person name="Januszkiewicz K."/>
            <person name="Wedrychowicz H."/>
        </authorList>
    </citation>
    <scope>NUCLEOTIDE SEQUENCE [LARGE SCALE GENOMIC DNA]</scope>
    <source>
        <strain evidence="5 6">CGMCC 4.2025</strain>
    </source>
</reference>
<name>A0A1M6UNV6_9ACTN</name>
<accession>A0A1M6UNV6</accession>
<evidence type="ECO:0000313" key="5">
    <source>
        <dbReference type="EMBL" id="SHK70813.1"/>
    </source>
</evidence>
<dbReference type="Proteomes" id="UP000184111">
    <property type="component" value="Unassembled WGS sequence"/>
</dbReference>
<feature type="transmembrane region" description="Helical" evidence="2">
    <location>
        <begin position="189"/>
        <end position="207"/>
    </location>
</feature>
<evidence type="ECO:0000256" key="1">
    <source>
        <dbReference type="SAM" id="MobiDB-lite"/>
    </source>
</evidence>
<keyword evidence="6" id="KW-1185">Reference proteome</keyword>
<dbReference type="AlphaFoldDB" id="A0A1M6UNV6"/>
<dbReference type="InterPro" id="IPR007621">
    <property type="entry name" value="TPM_dom"/>
</dbReference>
<keyword evidence="2" id="KW-0812">Transmembrane</keyword>
<feature type="region of interest" description="Disordered" evidence="1">
    <location>
        <begin position="213"/>
        <end position="242"/>
    </location>
</feature>
<evidence type="ECO:0000256" key="3">
    <source>
        <dbReference type="SAM" id="SignalP"/>
    </source>
</evidence>
<proteinExistence type="predicted"/>
<dbReference type="STRING" id="310782.SAMN05216499_101431"/>
<evidence type="ECO:0000313" key="6">
    <source>
        <dbReference type="Proteomes" id="UP000184111"/>
    </source>
</evidence>
<dbReference type="OrthoDB" id="5105562at2"/>
<organism evidence="5 6">
    <name type="scientific">Actinacidiphila paucisporea</name>
    <dbReference type="NCBI Taxonomy" id="310782"/>
    <lineage>
        <taxon>Bacteria</taxon>
        <taxon>Bacillati</taxon>
        <taxon>Actinomycetota</taxon>
        <taxon>Actinomycetes</taxon>
        <taxon>Kitasatosporales</taxon>
        <taxon>Streptomycetaceae</taxon>
        <taxon>Actinacidiphila</taxon>
    </lineage>
</organism>
<evidence type="ECO:0000259" key="4">
    <source>
        <dbReference type="Pfam" id="PF04536"/>
    </source>
</evidence>
<gene>
    <name evidence="5" type="ORF">SAMN05216499_101431</name>
</gene>
<evidence type="ECO:0000256" key="2">
    <source>
        <dbReference type="SAM" id="Phobius"/>
    </source>
</evidence>
<dbReference type="EMBL" id="FRBI01000001">
    <property type="protein sequence ID" value="SHK70813.1"/>
    <property type="molecule type" value="Genomic_DNA"/>
</dbReference>
<dbReference type="Pfam" id="PF04536">
    <property type="entry name" value="TPM_phosphatase"/>
    <property type="match status" value="1"/>
</dbReference>
<keyword evidence="3" id="KW-0732">Signal</keyword>
<sequence>MRRRVPRWCAALGALGLALLLPHPGQASADDPIALSRTGRITDRVDALQGRTSQVATALDRLHDTRHLQLFVVYVNGFSGRGPQDWANATATRNGLGRQDILLAVDTHDRRYAVSADQDSGLTQAQLDQVGSTAVEPALRQNDWAGAAVGAANGYDAVLAGRAVTAPAITPGTADPGGEPAARNGAADLWIPVVVVAAAGLLVVYAIRRRRGAATGRPSEGAGTGPAPGGRGRRYAPKPTPLPELDAQAGQLLVATDDAVRTSREDVGFAAAQSGEAAAQPFTEAVDYAEGELAAAFRLRQKLDDAVPDDDVTRRQLLDEILSRCTQANRRLDAESEAFDRLRAMEANAPQLLEQAEARAAALPGRIAAAEAALRPLAAAYADPAVEAVAGYPAEARDRLDFARAGLDQARAAIGTDHGRAAVFVRAAEGALDQATTLADSVTRRADELHAAETALRAALTQTDADLAEARGLLGADGTGGDAVHGGGGYAGDGGHGGDHADLRGRIARAEAVVAAVRAEPASGRSDPLAGLRRVAEAGAALHEVLAGARGQEAGGRRARVLLDQALLGARSGAAAARDVITTHRGAIGSQARTRLAEAERRLRQAEDAAPADASAALADAQDADRLARDAQRLAHEDIGSFGAASYGGRRGGPGMGGMGGAMLGGIILGELFGNGRGDKRSYGSLGGTRGLKGDGGFGGAGPGSFGGTQTRGRMGGGGRF</sequence>
<protein>
    <submittedName>
        <fullName evidence="5">Uncharacterized membrane protein YgcG, contains a TPM-fold domain</fullName>
    </submittedName>
</protein>
<feature type="chain" id="PRO_5013110676" evidence="3">
    <location>
        <begin position="30"/>
        <end position="721"/>
    </location>
</feature>
<dbReference type="RefSeq" id="WP_073492962.1">
    <property type="nucleotide sequence ID" value="NZ_FRBI01000001.1"/>
</dbReference>
<keyword evidence="2" id="KW-1133">Transmembrane helix</keyword>
<feature type="region of interest" description="Disordered" evidence="1">
    <location>
        <begin position="694"/>
        <end position="721"/>
    </location>
</feature>
<dbReference type="Gene3D" id="3.10.310.50">
    <property type="match status" value="1"/>
</dbReference>